<keyword evidence="3" id="KW-1185">Reference proteome</keyword>
<sequence>MRSMALSLLTAAFLAGCQYSAEPTITEPVQVYVSDTRKNPGKYLLYIDASELSRNVRASDFTCIAHTFPVDLRAGFKTAVELAMQQQFETVETVIAPVKQSELRARQAAGVIKVTGITLDAELTAVPGFLRNTMNTSVLMTAGLTVDGSANGRLLGTTVQGAGKAQADGGMACEGGSRAFNASSEAAIAQATRQIVEAIANSPEIRNNR</sequence>
<accession>A0ABT1CR10</accession>
<dbReference type="EMBL" id="JAAAML010000001">
    <property type="protein sequence ID" value="MCO6408046.1"/>
    <property type="molecule type" value="Genomic_DNA"/>
</dbReference>
<organism evidence="2 3">
    <name type="scientific">Hoeflea alexandrii</name>
    <dbReference type="NCBI Taxonomy" id="288436"/>
    <lineage>
        <taxon>Bacteria</taxon>
        <taxon>Pseudomonadati</taxon>
        <taxon>Pseudomonadota</taxon>
        <taxon>Alphaproteobacteria</taxon>
        <taxon>Hyphomicrobiales</taxon>
        <taxon>Rhizobiaceae</taxon>
        <taxon>Hoeflea</taxon>
    </lineage>
</organism>
<evidence type="ECO:0000256" key="1">
    <source>
        <dbReference type="SAM" id="SignalP"/>
    </source>
</evidence>
<feature type="signal peptide" evidence="1">
    <location>
        <begin position="1"/>
        <end position="20"/>
    </location>
</feature>
<reference evidence="2 3" key="1">
    <citation type="submission" date="2020-01" db="EMBL/GenBank/DDBJ databases">
        <title>Genomes of bacteria type strains.</title>
        <authorList>
            <person name="Chen J."/>
            <person name="Zhu S."/>
            <person name="Yang J."/>
        </authorList>
    </citation>
    <scope>NUCLEOTIDE SEQUENCE [LARGE SCALE GENOMIC DNA]</scope>
    <source>
        <strain evidence="2 3">DSM 16655</strain>
    </source>
</reference>
<proteinExistence type="predicted"/>
<keyword evidence="1" id="KW-0732">Signal</keyword>
<name>A0ABT1CR10_9HYPH</name>
<dbReference type="RefSeq" id="WP_252915281.1">
    <property type="nucleotide sequence ID" value="NZ_JAAAML010000001.1"/>
</dbReference>
<evidence type="ECO:0000313" key="2">
    <source>
        <dbReference type="EMBL" id="MCO6408046.1"/>
    </source>
</evidence>
<dbReference type="PROSITE" id="PS51257">
    <property type="entry name" value="PROKAR_LIPOPROTEIN"/>
    <property type="match status" value="1"/>
</dbReference>
<evidence type="ECO:0000313" key="3">
    <source>
        <dbReference type="Proteomes" id="UP001320715"/>
    </source>
</evidence>
<evidence type="ECO:0008006" key="4">
    <source>
        <dbReference type="Google" id="ProtNLM"/>
    </source>
</evidence>
<dbReference type="Proteomes" id="UP001320715">
    <property type="component" value="Unassembled WGS sequence"/>
</dbReference>
<comment type="caution">
    <text evidence="2">The sequence shown here is derived from an EMBL/GenBank/DDBJ whole genome shotgun (WGS) entry which is preliminary data.</text>
</comment>
<feature type="chain" id="PRO_5045208439" description="Lipoprotein" evidence="1">
    <location>
        <begin position="21"/>
        <end position="209"/>
    </location>
</feature>
<protein>
    <recommendedName>
        <fullName evidence="4">Lipoprotein</fullName>
    </recommendedName>
</protein>
<gene>
    <name evidence="2" type="ORF">GTW23_07645</name>
</gene>